<dbReference type="Proteomes" id="UP000085678">
    <property type="component" value="Unplaced"/>
</dbReference>
<keyword evidence="6" id="KW-1185">Reference proteome</keyword>
<dbReference type="Pfam" id="PF13613">
    <property type="entry name" value="HTH_Tnp_4"/>
    <property type="match status" value="1"/>
</dbReference>
<proteinExistence type="predicted"/>
<dbReference type="InParanoid" id="A0A1S3KD70"/>
<evidence type="ECO:0000313" key="7">
    <source>
        <dbReference type="RefSeq" id="XP_013420404.1"/>
    </source>
</evidence>
<dbReference type="InterPro" id="IPR027806">
    <property type="entry name" value="HARBI1_dom"/>
</dbReference>
<evidence type="ECO:0000256" key="3">
    <source>
        <dbReference type="SAM" id="MobiDB-lite"/>
    </source>
</evidence>
<dbReference type="Pfam" id="PF13359">
    <property type="entry name" value="DDE_Tnp_4"/>
    <property type="match status" value="1"/>
</dbReference>
<feature type="domain" description="DDE Tnp4" evidence="4">
    <location>
        <begin position="236"/>
        <end position="395"/>
    </location>
</feature>
<dbReference type="GeneID" id="106180817"/>
<accession>A0A1S3KD70</accession>
<protein>
    <submittedName>
        <fullName evidence="7">Uncharacterized protein LOC106180817</fullName>
    </submittedName>
</protein>
<evidence type="ECO:0000256" key="2">
    <source>
        <dbReference type="ARBA" id="ARBA00022723"/>
    </source>
</evidence>
<evidence type="ECO:0000259" key="5">
    <source>
        <dbReference type="Pfam" id="PF13613"/>
    </source>
</evidence>
<dbReference type="AlphaFoldDB" id="A0A1S3KD70"/>
<name>A0A1S3KD70_LINAN</name>
<evidence type="ECO:0000256" key="1">
    <source>
        <dbReference type="ARBA" id="ARBA00001968"/>
    </source>
</evidence>
<organism evidence="6 7">
    <name type="scientific">Lingula anatina</name>
    <name type="common">Brachiopod</name>
    <name type="synonym">Lingula unguis</name>
    <dbReference type="NCBI Taxonomy" id="7574"/>
    <lineage>
        <taxon>Eukaryota</taxon>
        <taxon>Metazoa</taxon>
        <taxon>Spiralia</taxon>
        <taxon>Lophotrochozoa</taxon>
        <taxon>Brachiopoda</taxon>
        <taxon>Linguliformea</taxon>
        <taxon>Lingulata</taxon>
        <taxon>Lingulida</taxon>
        <taxon>Linguloidea</taxon>
        <taxon>Lingulidae</taxon>
        <taxon>Lingula</taxon>
    </lineage>
</organism>
<comment type="cofactor">
    <cofactor evidence="1">
        <name>a divalent metal cation</name>
        <dbReference type="ChEBI" id="CHEBI:60240"/>
    </cofactor>
</comment>
<reference evidence="7" key="1">
    <citation type="submission" date="2025-08" db="UniProtKB">
        <authorList>
            <consortium name="RefSeq"/>
        </authorList>
    </citation>
    <scope>IDENTIFICATION</scope>
    <source>
        <tissue evidence="7">Gonads</tissue>
    </source>
</reference>
<dbReference type="GO" id="GO:0046872">
    <property type="term" value="F:metal ion binding"/>
    <property type="evidence" value="ECO:0007669"/>
    <property type="project" value="UniProtKB-KW"/>
</dbReference>
<dbReference type="RefSeq" id="XP_013420404.1">
    <property type="nucleotide sequence ID" value="XM_013564950.1"/>
</dbReference>
<keyword evidence="2" id="KW-0479">Metal-binding</keyword>
<evidence type="ECO:0000313" key="6">
    <source>
        <dbReference type="Proteomes" id="UP000085678"/>
    </source>
</evidence>
<feature type="region of interest" description="Disordered" evidence="3">
    <location>
        <begin position="35"/>
        <end position="66"/>
    </location>
</feature>
<dbReference type="OrthoDB" id="6272738at2759"/>
<gene>
    <name evidence="7" type="primary">LOC106180817</name>
</gene>
<sequence length="405" mass="46155">MKDIDLHDNIQVAVPRTKRSKRQLKPVAVPSLFSWQKEESQAAKNRSNRARRRSDRGEQPQPNPEVVFEGVDVTEEIIEVDTPDIVLEATSAPTTLGDSSTQTPFYPKLSIEELSTNDKMLNYYTGLQNHEHFVYVLSTLGPAAYHLNYRWRKPINISVENQLLLTLVKLRLHSPNKEVGFLFGISEFCVSNIFVTWVNFMYFEWQKLDIWPVKELVDFYMPQDFKDKFPTTRVIIDGVEMPIKKPSKPVAQQVTFSTYKNKNTIKTIVGVTPGGMVSHIPPAYGGSASDRLLIERDNIHVKCQRGDSVMADKGFDIQDIYAPYGVLVNTPTFFRNKNQLSGTEILHDRKIASKRVHVERLIGLAKTYNIMKTPLNDTETALGTQIVFVCFMLVNFRNCIVPKTA</sequence>
<dbReference type="KEGG" id="lak:106180817"/>
<dbReference type="PANTHER" id="PTHR23080">
    <property type="entry name" value="THAP DOMAIN PROTEIN"/>
    <property type="match status" value="1"/>
</dbReference>
<evidence type="ECO:0000259" key="4">
    <source>
        <dbReference type="Pfam" id="PF13359"/>
    </source>
</evidence>
<dbReference type="InterPro" id="IPR027805">
    <property type="entry name" value="Transposase_HTH_dom"/>
</dbReference>
<feature type="domain" description="Transposase Helix-turn-helix" evidence="5">
    <location>
        <begin position="158"/>
        <end position="203"/>
    </location>
</feature>